<feature type="domain" description="3-deoxy-D-manno-octulosonic-acid transferase N-terminal" evidence="2">
    <location>
        <begin position="32"/>
        <end position="205"/>
    </location>
</feature>
<proteinExistence type="predicted"/>
<dbReference type="GO" id="GO:0005886">
    <property type="term" value="C:plasma membrane"/>
    <property type="evidence" value="ECO:0007669"/>
    <property type="project" value="TreeGrafter"/>
</dbReference>
<dbReference type="GO" id="GO:0043842">
    <property type="term" value="F:Kdo transferase activity"/>
    <property type="evidence" value="ECO:0007669"/>
    <property type="project" value="UniProtKB-EC"/>
</dbReference>
<name>A0A3B0ZCG2_9ZZZZ</name>
<evidence type="ECO:0000313" key="3">
    <source>
        <dbReference type="EMBL" id="VAW85883.1"/>
    </source>
</evidence>
<dbReference type="InterPro" id="IPR038107">
    <property type="entry name" value="Glycos_transf_N_sf"/>
</dbReference>
<dbReference type="AlphaFoldDB" id="A0A3B0ZCG2"/>
<dbReference type="SUPFAM" id="SSF53756">
    <property type="entry name" value="UDP-Glycosyltransferase/glycogen phosphorylase"/>
    <property type="match status" value="1"/>
</dbReference>
<organism evidence="3">
    <name type="scientific">hydrothermal vent metagenome</name>
    <dbReference type="NCBI Taxonomy" id="652676"/>
    <lineage>
        <taxon>unclassified sequences</taxon>
        <taxon>metagenomes</taxon>
        <taxon>ecological metagenomes</taxon>
    </lineage>
</organism>
<evidence type="ECO:0000256" key="1">
    <source>
        <dbReference type="ARBA" id="ARBA00022679"/>
    </source>
</evidence>
<dbReference type="Gene3D" id="3.40.50.2000">
    <property type="entry name" value="Glycogen Phosphorylase B"/>
    <property type="match status" value="1"/>
</dbReference>
<gene>
    <name evidence="3" type="ORF">MNBD_GAMMA17-1484</name>
</gene>
<dbReference type="EMBL" id="UOFQ01000031">
    <property type="protein sequence ID" value="VAW85883.1"/>
    <property type="molecule type" value="Genomic_DNA"/>
</dbReference>
<dbReference type="Pfam" id="PF04413">
    <property type="entry name" value="Glycos_transf_N"/>
    <property type="match status" value="1"/>
</dbReference>
<keyword evidence="3" id="KW-0328">Glycosyltransferase</keyword>
<dbReference type="PANTHER" id="PTHR42755:SF1">
    <property type="entry name" value="3-DEOXY-D-MANNO-OCTULOSONIC ACID TRANSFERASE, MITOCHONDRIAL-RELATED"/>
    <property type="match status" value="1"/>
</dbReference>
<dbReference type="Gene3D" id="3.40.50.11720">
    <property type="entry name" value="3-Deoxy-D-manno-octulosonic-acid transferase, N-terminal domain"/>
    <property type="match status" value="1"/>
</dbReference>
<sequence length="421" mass="47029">MWRYHLLLTLFSIPAILFTAWQAWQQRDMRFLRERLSFIRSHHKGSIWLHAASVGEVNAVMPLIHALRERYPDKHITLTTSTPTGGEVAQKQLPAGATHCYLPIDFNWMSRRFIARLQPCCALIMETELWPHLYRHTINSGAPLLIINGRLSEKTIDAPAWLRALCPHVLANVTAILARSDSDRERYISLGATASKVKTIGNIKLITPTHSSVEPISLGRPFVLAASTHDDEELRIARLWLSIEQRNKRLLVIVPRHPKRSAAIQQQLATLNCNVMVRSNNDAINETSDIYLADTLGELPSFIATADFVLMGGSLVPVGGHNILEVAQLGKGVLFGQHMETFSDEAKLFIDANAGIQVNSDEMLQESITTLLANPEQARQLGENGRKLIAECGHILPDYLDEIEHHCKINVTTPPLKKGEG</sequence>
<keyword evidence="1 3" id="KW-0808">Transferase</keyword>
<dbReference type="GO" id="GO:0009245">
    <property type="term" value="P:lipid A biosynthetic process"/>
    <property type="evidence" value="ECO:0007669"/>
    <property type="project" value="TreeGrafter"/>
</dbReference>
<dbReference type="InterPro" id="IPR039901">
    <property type="entry name" value="Kdotransferase"/>
</dbReference>
<protein>
    <submittedName>
        <fullName evidence="3">3-deoxy-D-manno-octulosonic acid transferase</fullName>
        <ecNumber evidence="3">2.4.99.12</ecNumber>
    </submittedName>
</protein>
<dbReference type="InterPro" id="IPR007507">
    <property type="entry name" value="Glycos_transf_N"/>
</dbReference>
<dbReference type="PANTHER" id="PTHR42755">
    <property type="entry name" value="3-DEOXY-MANNO-OCTULOSONATE CYTIDYLYLTRANSFERASE"/>
    <property type="match status" value="1"/>
</dbReference>
<dbReference type="EC" id="2.4.99.12" evidence="3"/>
<accession>A0A3B0ZCG2</accession>
<reference evidence="3" key="1">
    <citation type="submission" date="2018-06" db="EMBL/GenBank/DDBJ databases">
        <authorList>
            <person name="Zhirakovskaya E."/>
        </authorList>
    </citation>
    <scope>NUCLEOTIDE SEQUENCE</scope>
</reference>
<evidence type="ECO:0000259" key="2">
    <source>
        <dbReference type="Pfam" id="PF04413"/>
    </source>
</evidence>